<dbReference type="InterPro" id="IPR042184">
    <property type="entry name" value="YqeY/Aim41_N"/>
</dbReference>
<evidence type="ECO:0000313" key="2">
    <source>
        <dbReference type="Proteomes" id="UP000236197"/>
    </source>
</evidence>
<dbReference type="PANTHER" id="PTHR28055">
    <property type="entry name" value="ALTERED INHERITANCE OF MITOCHONDRIA PROTEIN 41, MITOCHONDRIAL"/>
    <property type="match status" value="1"/>
</dbReference>
<dbReference type="GO" id="GO:0016740">
    <property type="term" value="F:transferase activity"/>
    <property type="evidence" value="ECO:0007669"/>
    <property type="project" value="UniProtKB-KW"/>
</dbReference>
<dbReference type="GO" id="GO:0016884">
    <property type="term" value="F:carbon-nitrogen ligase activity, with glutamine as amido-N-donor"/>
    <property type="evidence" value="ECO:0007669"/>
    <property type="project" value="InterPro"/>
</dbReference>
<dbReference type="AlphaFoldDB" id="A0A2K2UCH8"/>
<dbReference type="RefSeq" id="WP_103264700.1">
    <property type="nucleotide sequence ID" value="NZ_CABMLE010000004.1"/>
</dbReference>
<keyword evidence="1" id="KW-0808">Transferase</keyword>
<comment type="caution">
    <text evidence="1">The sequence shown here is derived from an EMBL/GenBank/DDBJ whole genome shotgun (WGS) entry which is preliminary data.</text>
</comment>
<dbReference type="Pfam" id="PF09424">
    <property type="entry name" value="YqeY"/>
    <property type="match status" value="1"/>
</dbReference>
<dbReference type="OrthoDB" id="5244551at2"/>
<dbReference type="Proteomes" id="UP000236197">
    <property type="component" value="Unassembled WGS sequence"/>
</dbReference>
<dbReference type="InterPro" id="IPR019004">
    <property type="entry name" value="YqeY/Aim41"/>
</dbReference>
<gene>
    <name evidence="1" type="ORF">C2L71_05085</name>
</gene>
<reference evidence="2" key="1">
    <citation type="submission" date="2018-01" db="EMBL/GenBank/DDBJ databases">
        <title>Rubneribacter badeniensis gen. nov., sp. nov., and Colonibacter rubneri, gen. nov., sp. nov., WGS of new members of the Eggerthellaceae.</title>
        <authorList>
            <person name="Danylec N."/>
            <person name="Stoll D.A."/>
            <person name="Doetsch A."/>
            <person name="Kulling S.E."/>
            <person name="Huch M."/>
        </authorList>
    </citation>
    <scope>NUCLEOTIDE SEQUENCE [LARGE SCALE GENOMIC DNA]</scope>
    <source>
        <strain evidence="2">ResAG-96</strain>
    </source>
</reference>
<sequence length="147" mass="16211">MRYEELKDEIKAAMKAKDKVRLSILRQVHGEIKNIEVNERRDIQDADVDAMLKRLIKQTGETLEGSIKAGNDQERTDTLARQVAILESYLPEQVSGAALSALIDDVLKETGATTKKDMGRVMGALGKRTAGNFDKAEAAKELGQRLG</sequence>
<dbReference type="PANTHER" id="PTHR28055:SF1">
    <property type="entry name" value="ALTERED INHERITANCE OF MITOCHONDRIA PROTEIN 41, MITOCHONDRIAL"/>
    <property type="match status" value="1"/>
</dbReference>
<evidence type="ECO:0000313" key="1">
    <source>
        <dbReference type="EMBL" id="PNV67898.1"/>
    </source>
</evidence>
<keyword evidence="2" id="KW-1185">Reference proteome</keyword>
<proteinExistence type="predicted"/>
<protein>
    <submittedName>
        <fullName evidence="1">Glutamyl-tRNA amidotransferase</fullName>
    </submittedName>
</protein>
<dbReference type="Gene3D" id="1.10.10.410">
    <property type="match status" value="1"/>
</dbReference>
<organism evidence="1 2">
    <name type="scientific">Enteroscipio rubneri</name>
    <dbReference type="NCBI Taxonomy" id="2070686"/>
    <lineage>
        <taxon>Bacteria</taxon>
        <taxon>Bacillati</taxon>
        <taxon>Actinomycetota</taxon>
        <taxon>Coriobacteriia</taxon>
        <taxon>Eggerthellales</taxon>
        <taxon>Eggerthellaceae</taxon>
        <taxon>Enteroscipio</taxon>
    </lineage>
</organism>
<dbReference type="SUPFAM" id="SSF89095">
    <property type="entry name" value="GatB/YqeY motif"/>
    <property type="match status" value="1"/>
</dbReference>
<dbReference type="Gene3D" id="1.10.1510.10">
    <property type="entry name" value="Uncharacterised protein YqeY/AIM41 PF09424, N-terminal domain"/>
    <property type="match status" value="1"/>
</dbReference>
<dbReference type="EMBL" id="PPEK01000004">
    <property type="protein sequence ID" value="PNV67898.1"/>
    <property type="molecule type" value="Genomic_DNA"/>
</dbReference>
<name>A0A2K2UCH8_9ACTN</name>
<dbReference type="InterPro" id="IPR003789">
    <property type="entry name" value="Asn/Gln_tRNA_amidoTrase-B-like"/>
</dbReference>
<accession>A0A2K2UCH8</accession>
<dbReference type="InterPro" id="IPR023168">
    <property type="entry name" value="GatB_Yqey_C_2"/>
</dbReference>